<dbReference type="PANTHER" id="PTHR40661:SF3">
    <property type="entry name" value="FELS-1 PROPHAGE TRANSCRIPTIONAL REGULATOR"/>
    <property type="match status" value="1"/>
</dbReference>
<keyword evidence="2" id="KW-0238">DNA-binding</keyword>
<keyword evidence="6" id="KW-1185">Reference proteome</keyword>
<dbReference type="SUPFAM" id="SSF47413">
    <property type="entry name" value="lambda repressor-like DNA-binding domains"/>
    <property type="match status" value="2"/>
</dbReference>
<organism evidence="5 6">
    <name type="scientific">Vibrio aerogenes CECT 7868</name>
    <dbReference type="NCBI Taxonomy" id="1216006"/>
    <lineage>
        <taxon>Bacteria</taxon>
        <taxon>Pseudomonadati</taxon>
        <taxon>Pseudomonadota</taxon>
        <taxon>Gammaproteobacteria</taxon>
        <taxon>Vibrionales</taxon>
        <taxon>Vibrionaceae</taxon>
        <taxon>Vibrio</taxon>
    </lineage>
</organism>
<dbReference type="GO" id="GO:0003677">
    <property type="term" value="F:DNA binding"/>
    <property type="evidence" value="ECO:0007669"/>
    <property type="project" value="UniProtKB-KW"/>
</dbReference>
<protein>
    <submittedName>
        <fullName evidence="5">Helix-turn-helix domain protein</fullName>
    </submittedName>
</protein>
<dbReference type="PROSITE" id="PS50943">
    <property type="entry name" value="HTH_CROC1"/>
    <property type="match status" value="2"/>
</dbReference>
<accession>A0A1M5WZ19</accession>
<dbReference type="STRING" id="1216006.VA7868_00909"/>
<evidence type="ECO:0000313" key="5">
    <source>
        <dbReference type="EMBL" id="SHH92153.1"/>
    </source>
</evidence>
<evidence type="ECO:0000256" key="3">
    <source>
        <dbReference type="ARBA" id="ARBA00023163"/>
    </source>
</evidence>
<name>A0A1M5WZ19_9VIBR</name>
<feature type="domain" description="HTH cro/C1-type" evidence="4">
    <location>
        <begin position="112"/>
        <end position="149"/>
    </location>
</feature>
<reference evidence="5 6" key="1">
    <citation type="submission" date="2016-11" db="EMBL/GenBank/DDBJ databases">
        <authorList>
            <person name="Jaros S."/>
            <person name="Januszkiewicz K."/>
            <person name="Wedrychowicz H."/>
        </authorList>
    </citation>
    <scope>NUCLEOTIDE SEQUENCE [LARGE SCALE GENOMIC DNA]</scope>
    <source>
        <strain evidence="5 6">CECT 7868</strain>
    </source>
</reference>
<dbReference type="InterPro" id="IPR010982">
    <property type="entry name" value="Lambda_DNA-bd_dom_sf"/>
</dbReference>
<evidence type="ECO:0000313" key="6">
    <source>
        <dbReference type="Proteomes" id="UP000184608"/>
    </source>
</evidence>
<evidence type="ECO:0000256" key="1">
    <source>
        <dbReference type="ARBA" id="ARBA00023015"/>
    </source>
</evidence>
<sequence length="306" mass="34155">MERAECQTMAERFLWALEQKGISQRELARRLDTNPVFLSKLGTGKSKKTRMVVDIALALDVTPEWLEYGIEDNRALTGLTKEDLHAASQTFITKVIDKISAASLSADEIHQKTGLPRQVISRILSGQHELSLVEAMLLCDLFKTSLYEMIKKEPGGTQIPLISGQDIIHHVIAPGFVMTVDFIPDSKHLIGIRNDGAFTGQYLNQGNVVIVDPDVKSFNMKNGDTCLFVVDNKIDIGLKNPTEIRSLNFFKNVYDLSRIDMIGKVAFLELNPATSDTSHMVKEEKEQLIETIQRIIPGGTLVPQYS</sequence>
<dbReference type="RefSeq" id="WP_073602658.1">
    <property type="nucleotide sequence ID" value="NZ_FQXZ01000007.1"/>
</dbReference>
<gene>
    <name evidence="5" type="ORF">VA7868_00909</name>
</gene>
<dbReference type="CDD" id="cd00093">
    <property type="entry name" value="HTH_XRE"/>
    <property type="match status" value="1"/>
</dbReference>
<keyword evidence="3" id="KW-0804">Transcription</keyword>
<dbReference type="PANTHER" id="PTHR40661">
    <property type="match status" value="1"/>
</dbReference>
<evidence type="ECO:0000259" key="4">
    <source>
        <dbReference type="PROSITE" id="PS50943"/>
    </source>
</evidence>
<dbReference type="Gene3D" id="1.10.260.40">
    <property type="entry name" value="lambda repressor-like DNA-binding domains"/>
    <property type="match status" value="1"/>
</dbReference>
<keyword evidence="1" id="KW-0805">Transcription regulation</keyword>
<dbReference type="Pfam" id="PF01381">
    <property type="entry name" value="HTH_3"/>
    <property type="match status" value="1"/>
</dbReference>
<dbReference type="OrthoDB" id="9791537at2"/>
<dbReference type="Proteomes" id="UP000184608">
    <property type="component" value="Unassembled WGS sequence"/>
</dbReference>
<dbReference type="SMART" id="SM00530">
    <property type="entry name" value="HTH_XRE"/>
    <property type="match status" value="2"/>
</dbReference>
<proteinExistence type="predicted"/>
<dbReference type="InterPro" id="IPR001387">
    <property type="entry name" value="Cro/C1-type_HTH"/>
</dbReference>
<dbReference type="EMBL" id="FQXZ01000007">
    <property type="protein sequence ID" value="SHH92153.1"/>
    <property type="molecule type" value="Genomic_DNA"/>
</dbReference>
<dbReference type="AlphaFoldDB" id="A0A1M5WZ19"/>
<feature type="domain" description="HTH cro/C1-type" evidence="4">
    <location>
        <begin position="18"/>
        <end position="66"/>
    </location>
</feature>
<evidence type="ECO:0000256" key="2">
    <source>
        <dbReference type="ARBA" id="ARBA00023125"/>
    </source>
</evidence>